<proteinExistence type="predicted"/>
<accession>A0A2W5C105</accession>
<name>A0A2W5C105_9SPHN</name>
<dbReference type="AlphaFoldDB" id="A0A2W5C105"/>
<reference evidence="1 2" key="1">
    <citation type="submission" date="2017-08" db="EMBL/GenBank/DDBJ databases">
        <title>Infants hospitalized years apart are colonized by the same room-sourced microbial strains.</title>
        <authorList>
            <person name="Brooks B."/>
            <person name="Olm M.R."/>
            <person name="Firek B.A."/>
            <person name="Baker R."/>
            <person name="Thomas B.C."/>
            <person name="Morowitz M.J."/>
            <person name="Banfield J.F."/>
        </authorList>
    </citation>
    <scope>NUCLEOTIDE SEQUENCE [LARGE SCALE GENOMIC DNA]</scope>
    <source>
        <strain evidence="1">S2_018_000_R2_101</strain>
    </source>
</reference>
<protein>
    <submittedName>
        <fullName evidence="1">Uncharacterized protein</fullName>
    </submittedName>
</protein>
<dbReference type="EMBL" id="QFNN01000075">
    <property type="protein sequence ID" value="PZO88995.1"/>
    <property type="molecule type" value="Genomic_DNA"/>
</dbReference>
<dbReference type="Proteomes" id="UP000249066">
    <property type="component" value="Unassembled WGS sequence"/>
</dbReference>
<evidence type="ECO:0000313" key="1">
    <source>
        <dbReference type="EMBL" id="PZO88995.1"/>
    </source>
</evidence>
<gene>
    <name evidence="1" type="ORF">DI623_11525</name>
</gene>
<comment type="caution">
    <text evidence="1">The sequence shown here is derived from an EMBL/GenBank/DDBJ whole genome shotgun (WGS) entry which is preliminary data.</text>
</comment>
<organism evidence="1 2">
    <name type="scientific">Sphingomonas sanxanigenens</name>
    <dbReference type="NCBI Taxonomy" id="397260"/>
    <lineage>
        <taxon>Bacteria</taxon>
        <taxon>Pseudomonadati</taxon>
        <taxon>Pseudomonadota</taxon>
        <taxon>Alphaproteobacteria</taxon>
        <taxon>Sphingomonadales</taxon>
        <taxon>Sphingomonadaceae</taxon>
        <taxon>Sphingomonas</taxon>
    </lineage>
</organism>
<sequence length="144" mass="14797">MEIDMRRLPLVIAAAGLAAVAGGTAVIAASEPAPALSARDQAKLDAALAGKTAGPPQSCIPLVQIRNTTYVGNRTILYRISSKLVYRNDPPGGCPGLREGSGLITSTPTGMLCSGDIAHVRDFVAGFSTGACALGDFVPYRTPK</sequence>
<evidence type="ECO:0000313" key="2">
    <source>
        <dbReference type="Proteomes" id="UP000249066"/>
    </source>
</evidence>